<dbReference type="VEuPathDB" id="TriTrypDB:BSAL_63600"/>
<proteinExistence type="predicted"/>
<protein>
    <submittedName>
        <fullName evidence="1">Transmembrane protein, putative</fullName>
    </submittedName>
</protein>
<organism evidence="1 2">
    <name type="scientific">Bodo saltans</name>
    <name type="common">Flagellated protozoan</name>
    <dbReference type="NCBI Taxonomy" id="75058"/>
    <lineage>
        <taxon>Eukaryota</taxon>
        <taxon>Discoba</taxon>
        <taxon>Euglenozoa</taxon>
        <taxon>Kinetoplastea</taxon>
        <taxon>Metakinetoplastina</taxon>
        <taxon>Eubodonida</taxon>
        <taxon>Bodonidae</taxon>
        <taxon>Bodo</taxon>
    </lineage>
</organism>
<dbReference type="AlphaFoldDB" id="A0A0S4KK78"/>
<accession>A0A0S4KK78</accession>
<reference evidence="2" key="1">
    <citation type="submission" date="2015-09" db="EMBL/GenBank/DDBJ databases">
        <authorList>
            <consortium name="Pathogen Informatics"/>
        </authorList>
    </citation>
    <scope>NUCLEOTIDE SEQUENCE [LARGE SCALE GENOMIC DNA]</scope>
    <source>
        <strain evidence="2">Lake Konstanz</strain>
    </source>
</reference>
<sequence>MNVCVVRFLASLVVVPVVILILLNANTNHVTTTTGTRVAENGAAGSVVEGVAGLIALESKNDDNEKTRLPDDFVESSSPPIDVCARLRKTLRGNATAAEFLRRLLPRMYQQMGLMPSNSRLVLKILLTTTGVGLCNARTLVLDSLVLAALVGADVVLPEVHSLVGSCFKPMKANNTTSSSSAFTCFSQHVPPIARQLEGYFDVQHLRGEWKRFCPSMVLYHDREGSRGPFLQELEHNHHAVVARQSLAKTLIVGSTRSDQNAIVNNVEGRLNKMDVAIRRWLAKRKRSARMKNANYFVVNILRKDLWDWSLPVEDASLGEVRRAIGASLRSPEYITRIATPVVEHLKALGEAAGSGQRFCGAHLRSEPDMQ</sequence>
<dbReference type="Proteomes" id="UP000051952">
    <property type="component" value="Unassembled WGS sequence"/>
</dbReference>
<keyword evidence="2" id="KW-1185">Reference proteome</keyword>
<gene>
    <name evidence="1" type="ORF">BSAL_63600</name>
</gene>
<keyword evidence="1" id="KW-0472">Membrane</keyword>
<evidence type="ECO:0000313" key="2">
    <source>
        <dbReference type="Proteomes" id="UP000051952"/>
    </source>
</evidence>
<evidence type="ECO:0000313" key="1">
    <source>
        <dbReference type="EMBL" id="CUI13271.1"/>
    </source>
</evidence>
<name>A0A0S4KK78_BODSA</name>
<dbReference type="EMBL" id="CYKH01000354">
    <property type="protein sequence ID" value="CUI13271.1"/>
    <property type="molecule type" value="Genomic_DNA"/>
</dbReference>
<keyword evidence="1" id="KW-0812">Transmembrane</keyword>